<name>A0ABD4TMK7_9EURY</name>
<dbReference type="PANTHER" id="PTHR30535">
    <property type="entry name" value="VITAMIN B12-BINDING PROTEIN"/>
    <property type="match status" value="1"/>
</dbReference>
<evidence type="ECO:0000313" key="5">
    <source>
        <dbReference type="Proteomes" id="UP001524383"/>
    </source>
</evidence>
<evidence type="ECO:0000256" key="2">
    <source>
        <dbReference type="SAM" id="Phobius"/>
    </source>
</evidence>
<proteinExistence type="predicted"/>
<feature type="transmembrane region" description="Helical" evidence="2">
    <location>
        <begin position="344"/>
        <end position="362"/>
    </location>
</feature>
<comment type="caution">
    <text evidence="4">The sequence shown here is derived from an EMBL/GenBank/DDBJ whole genome shotgun (WGS) entry which is preliminary data.</text>
</comment>
<dbReference type="SUPFAM" id="SSF53807">
    <property type="entry name" value="Helical backbone' metal receptor"/>
    <property type="match status" value="1"/>
</dbReference>
<sequence>MKDNERNSIMNRFVYSLFILFLCIGGAAGLATGEDDPCEYPDRAMLIGSSMEGNRSITVTDDSGREVAIRAYPKRIVSLAPSNTELLFAIGVGDRLVGVAEQSDYPAEARQIESMGGFTTISAEKVVSAKPDLVVAAPKNSEEVLNRLRSLGITVLIIDPATIDEILETIILLGRVSGAEDEAEALNQELSMRITAVEERVATRSNTPSVAHIVWHDPIWVSGDRTFQNEVIRTAGGRNAFAELDEWKIVGLEEFVSANPDYILVSSGTGMGKAGYDVIYTYVMTEPRLARLDAVQNGRVCIIESDVISRGGPRIVDALEEVAEALHPELYNPSVREMPQAEESSPIAVIPLIALFSLALFIQKRRRL</sequence>
<dbReference type="PANTHER" id="PTHR30535:SF34">
    <property type="entry name" value="MOLYBDATE-BINDING PROTEIN MOLA"/>
    <property type="match status" value="1"/>
</dbReference>
<keyword evidence="2" id="KW-0472">Membrane</keyword>
<dbReference type="Pfam" id="PF01497">
    <property type="entry name" value="Peripla_BP_2"/>
    <property type="match status" value="1"/>
</dbReference>
<reference evidence="4 5" key="1">
    <citation type="submission" date="2019-08" db="EMBL/GenBank/DDBJ databases">
        <authorList>
            <person name="Chen S.-C."/>
            <person name="Lai M.-C."/>
            <person name="You Y.-T."/>
        </authorList>
    </citation>
    <scope>NUCLEOTIDE SEQUENCE [LARGE SCALE GENOMIC DNA]</scope>
    <source>
        <strain evidence="4 5">P2F9704a</strain>
    </source>
</reference>
<dbReference type="CDD" id="cd01144">
    <property type="entry name" value="BtuF"/>
    <property type="match status" value="1"/>
</dbReference>
<evidence type="ECO:0000256" key="1">
    <source>
        <dbReference type="ARBA" id="ARBA00022729"/>
    </source>
</evidence>
<gene>
    <name evidence="4" type="ORF">FTO68_08820</name>
</gene>
<dbReference type="Proteomes" id="UP001524383">
    <property type="component" value="Unassembled WGS sequence"/>
</dbReference>
<dbReference type="InterPro" id="IPR002491">
    <property type="entry name" value="ABC_transptr_periplasmic_BD"/>
</dbReference>
<dbReference type="EMBL" id="VOTZ01000019">
    <property type="protein sequence ID" value="MCQ1539080.1"/>
    <property type="molecule type" value="Genomic_DNA"/>
</dbReference>
<protein>
    <submittedName>
        <fullName evidence="4">Cobalamin-binding protein</fullName>
    </submittedName>
</protein>
<dbReference type="NCBIfam" id="NF038402">
    <property type="entry name" value="TroA_like"/>
    <property type="match status" value="1"/>
</dbReference>
<keyword evidence="1" id="KW-0732">Signal</keyword>
<keyword evidence="5" id="KW-1185">Reference proteome</keyword>
<dbReference type="Gene3D" id="3.40.50.1980">
    <property type="entry name" value="Nitrogenase molybdenum iron protein domain"/>
    <property type="match status" value="2"/>
</dbReference>
<keyword evidence="2" id="KW-1133">Transmembrane helix</keyword>
<keyword evidence="2" id="KW-0812">Transmembrane</keyword>
<accession>A0ABD4TMK7</accession>
<evidence type="ECO:0000313" key="4">
    <source>
        <dbReference type="EMBL" id="MCQ1539080.1"/>
    </source>
</evidence>
<dbReference type="InterPro" id="IPR054828">
    <property type="entry name" value="Vit_B12_bind_prot"/>
</dbReference>
<dbReference type="InterPro" id="IPR050902">
    <property type="entry name" value="ABC_Transporter_SBP"/>
</dbReference>
<feature type="domain" description="Fe/B12 periplasmic-binding" evidence="3">
    <location>
        <begin position="75"/>
        <end position="330"/>
    </location>
</feature>
<organism evidence="4 5">
    <name type="scientific">Methanocalculus taiwanensis</name>
    <dbReference type="NCBI Taxonomy" id="106207"/>
    <lineage>
        <taxon>Archaea</taxon>
        <taxon>Methanobacteriati</taxon>
        <taxon>Methanobacteriota</taxon>
        <taxon>Stenosarchaea group</taxon>
        <taxon>Methanomicrobia</taxon>
        <taxon>Methanomicrobiales</taxon>
        <taxon>Methanocalculaceae</taxon>
        <taxon>Methanocalculus</taxon>
    </lineage>
</organism>
<dbReference type="PROSITE" id="PS50983">
    <property type="entry name" value="FE_B12_PBP"/>
    <property type="match status" value="1"/>
</dbReference>
<evidence type="ECO:0000259" key="3">
    <source>
        <dbReference type="PROSITE" id="PS50983"/>
    </source>
</evidence>
<dbReference type="RefSeq" id="WP_255333044.1">
    <property type="nucleotide sequence ID" value="NZ_VOTZ01000019.1"/>
</dbReference>
<dbReference type="AlphaFoldDB" id="A0ABD4TMK7"/>